<dbReference type="AlphaFoldDB" id="A0ABD3EYP8"/>
<proteinExistence type="predicted"/>
<evidence type="ECO:0000256" key="1">
    <source>
        <dbReference type="ARBA" id="ARBA00004340"/>
    </source>
</evidence>
<dbReference type="InterPro" id="IPR045379">
    <property type="entry name" value="Crinkler_N"/>
</dbReference>
<protein>
    <recommendedName>
        <fullName evidence="4">Crinkler effector protein N-terminal domain-containing protein</fullName>
    </recommendedName>
</protein>
<sequence>MVKLLCAIAGEAKNAFEVNINESESVSELKEGIKMKVDDITVPARKLQLFLAKKDDAWLDWAGVTVDKTGAAPVMLDGPEKYFVEMVPTLWLKNDKHFGANFQPDEGQVHVLVVAPEMPPRKKQKVSDDELTNTMIYFPFQQEELVAIYPKSSFGCKSVQRLVHPTGVLGRLRDSECLGIEKVYYFTWNAANNCYEASLSPISGNRYEGLFDGNESGAVWARAQIFVHSYLFASPRTDNYNEFVKEDCAKIYMNPWTKDECQGYVDAVELEDEGEWFNRYNLVGGKPRLLFSVCLTWEYLIAEVKNAIPTEFDQLQDMVSGWGEEMKHILFEMHRDVENPGRCFFQFASDHIANKVTDSLKAQSKDRIHALLQS</sequence>
<keyword evidence="3" id="KW-0964">Secreted</keyword>
<dbReference type="Pfam" id="PF20147">
    <property type="entry name" value="Crinkler"/>
    <property type="match status" value="1"/>
</dbReference>
<evidence type="ECO:0000256" key="2">
    <source>
        <dbReference type="ARBA" id="ARBA00004613"/>
    </source>
</evidence>
<dbReference type="PANTHER" id="PTHR33129">
    <property type="entry name" value="PROTEIN KINASE DOMAIN-CONTAINING PROTEIN-RELATED"/>
    <property type="match status" value="1"/>
</dbReference>
<comment type="subcellular location">
    <subcellularLocation>
        <location evidence="1">Host cell</location>
    </subcellularLocation>
    <subcellularLocation>
        <location evidence="2">Secreted</location>
    </subcellularLocation>
</comment>
<organism evidence="5 6">
    <name type="scientific">Phytophthora oleae</name>
    <dbReference type="NCBI Taxonomy" id="2107226"/>
    <lineage>
        <taxon>Eukaryota</taxon>
        <taxon>Sar</taxon>
        <taxon>Stramenopiles</taxon>
        <taxon>Oomycota</taxon>
        <taxon>Peronosporomycetes</taxon>
        <taxon>Peronosporales</taxon>
        <taxon>Peronosporaceae</taxon>
        <taxon>Phytophthora</taxon>
    </lineage>
</organism>
<dbReference type="InterPro" id="IPR052980">
    <property type="entry name" value="Crinkler_effector"/>
</dbReference>
<comment type="caution">
    <text evidence="5">The sequence shown here is derived from an EMBL/GenBank/DDBJ whole genome shotgun (WGS) entry which is preliminary data.</text>
</comment>
<dbReference type="PANTHER" id="PTHR33129:SF1">
    <property type="entry name" value="ATP-BINDING PROTEIN"/>
    <property type="match status" value="1"/>
</dbReference>
<keyword evidence="6" id="KW-1185">Reference proteome</keyword>
<dbReference type="GO" id="GO:0043657">
    <property type="term" value="C:host cell"/>
    <property type="evidence" value="ECO:0007669"/>
    <property type="project" value="UniProtKB-SubCell"/>
</dbReference>
<evidence type="ECO:0000313" key="5">
    <source>
        <dbReference type="EMBL" id="KAL3659683.1"/>
    </source>
</evidence>
<gene>
    <name evidence="5" type="ORF">V7S43_015358</name>
</gene>
<name>A0ABD3EYP8_9STRA</name>
<evidence type="ECO:0000259" key="4">
    <source>
        <dbReference type="Pfam" id="PF20147"/>
    </source>
</evidence>
<feature type="domain" description="Crinkler effector protein N-terminal" evidence="4">
    <location>
        <begin position="2"/>
        <end position="114"/>
    </location>
</feature>
<evidence type="ECO:0000256" key="3">
    <source>
        <dbReference type="ARBA" id="ARBA00022525"/>
    </source>
</evidence>
<dbReference type="EMBL" id="JBIMZQ010000045">
    <property type="protein sequence ID" value="KAL3659683.1"/>
    <property type="molecule type" value="Genomic_DNA"/>
</dbReference>
<reference evidence="5 6" key="1">
    <citation type="submission" date="2024-09" db="EMBL/GenBank/DDBJ databases">
        <title>Genome sequencing and assembly of Phytophthora oleae, isolate VK10A, causative agent of rot of olive drupes.</title>
        <authorList>
            <person name="Conti Taguali S."/>
            <person name="Riolo M."/>
            <person name="La Spada F."/>
            <person name="Cacciola S.O."/>
            <person name="Dionisio G."/>
        </authorList>
    </citation>
    <scope>NUCLEOTIDE SEQUENCE [LARGE SCALE GENOMIC DNA]</scope>
    <source>
        <strain evidence="5 6">VK10A</strain>
    </source>
</reference>
<accession>A0ABD3EYP8</accession>
<dbReference type="Proteomes" id="UP001632037">
    <property type="component" value="Unassembled WGS sequence"/>
</dbReference>
<dbReference type="GO" id="GO:0005576">
    <property type="term" value="C:extracellular region"/>
    <property type="evidence" value="ECO:0007669"/>
    <property type="project" value="UniProtKB-SubCell"/>
</dbReference>
<evidence type="ECO:0000313" key="6">
    <source>
        <dbReference type="Proteomes" id="UP001632037"/>
    </source>
</evidence>